<proteinExistence type="predicted"/>
<evidence type="ECO:0000256" key="5">
    <source>
        <dbReference type="ARBA" id="ARBA00022840"/>
    </source>
</evidence>
<dbReference type="PANTHER" id="PTHR11584">
    <property type="entry name" value="SERINE/THREONINE PROTEIN KINASE"/>
    <property type="match status" value="1"/>
</dbReference>
<dbReference type="EMBL" id="BTSX01000002">
    <property type="protein sequence ID" value="GMS86365.1"/>
    <property type="molecule type" value="Genomic_DNA"/>
</dbReference>
<accession>A0AAV5SUJ9</accession>
<keyword evidence="8" id="KW-1185">Reference proteome</keyword>
<feature type="domain" description="Protein kinase" evidence="6">
    <location>
        <begin position="146"/>
        <end position="407"/>
    </location>
</feature>
<dbReference type="Gene3D" id="1.10.510.10">
    <property type="entry name" value="Transferase(Phosphotransferase) domain 1"/>
    <property type="match status" value="1"/>
</dbReference>
<evidence type="ECO:0000313" key="8">
    <source>
        <dbReference type="Proteomes" id="UP001432027"/>
    </source>
</evidence>
<evidence type="ECO:0000313" key="7">
    <source>
        <dbReference type="EMBL" id="GMS86365.1"/>
    </source>
</evidence>
<dbReference type="SMART" id="SM00220">
    <property type="entry name" value="S_TKc"/>
    <property type="match status" value="1"/>
</dbReference>
<keyword evidence="4" id="KW-0418">Kinase</keyword>
<dbReference type="InterPro" id="IPR000719">
    <property type="entry name" value="Prot_kinase_dom"/>
</dbReference>
<keyword evidence="3" id="KW-0547">Nucleotide-binding</keyword>
<keyword evidence="2" id="KW-0808">Transferase</keyword>
<dbReference type="InterPro" id="IPR011009">
    <property type="entry name" value="Kinase-like_dom_sf"/>
</dbReference>
<gene>
    <name evidence="7" type="ORF">PENTCL1PPCAC_8540</name>
</gene>
<keyword evidence="1" id="KW-0723">Serine/threonine-protein kinase</keyword>
<evidence type="ECO:0000256" key="2">
    <source>
        <dbReference type="ARBA" id="ARBA00022679"/>
    </source>
</evidence>
<dbReference type="PROSITE" id="PS50011">
    <property type="entry name" value="PROTEIN_KINASE_DOM"/>
    <property type="match status" value="1"/>
</dbReference>
<name>A0AAV5SUJ9_9BILA</name>
<dbReference type="GO" id="GO:0005524">
    <property type="term" value="F:ATP binding"/>
    <property type="evidence" value="ECO:0007669"/>
    <property type="project" value="UniProtKB-KW"/>
</dbReference>
<protein>
    <recommendedName>
        <fullName evidence="6">Protein kinase domain-containing protein</fullName>
    </recommendedName>
</protein>
<dbReference type="InterPro" id="IPR008271">
    <property type="entry name" value="Ser/Thr_kinase_AS"/>
</dbReference>
<evidence type="ECO:0000256" key="4">
    <source>
        <dbReference type="ARBA" id="ARBA00022777"/>
    </source>
</evidence>
<evidence type="ECO:0000256" key="1">
    <source>
        <dbReference type="ARBA" id="ARBA00022527"/>
    </source>
</evidence>
<comment type="caution">
    <text evidence="7">The sequence shown here is derived from an EMBL/GenBank/DDBJ whole genome shotgun (WGS) entry which is preliminary data.</text>
</comment>
<dbReference type="PROSITE" id="PS00108">
    <property type="entry name" value="PROTEIN_KINASE_ST"/>
    <property type="match status" value="1"/>
</dbReference>
<dbReference type="GO" id="GO:0004674">
    <property type="term" value="F:protein serine/threonine kinase activity"/>
    <property type="evidence" value="ECO:0007669"/>
    <property type="project" value="UniProtKB-KW"/>
</dbReference>
<dbReference type="CDD" id="cd00180">
    <property type="entry name" value="PKc"/>
    <property type="match status" value="1"/>
</dbReference>
<sequence>VNAFSSSISKEEADIIIPLLANLVQEASRSRSAKVTAKVECEDSDSILVRLNSPPTLADFNKMINNIFGSPRNITVWNTNTNSYLEVKSDKLLNTVIRGFANKGKVAVFTLTNQHFLESKGANRIDSVGNLPCIPAPSKGDYTAEVELSKYFTNNVFFKVELIRDGKTGAIYAMKKLSTIKERRKVDREIEAFTSIRSERLCSLVSMYNEGDYVKFIMKHMPGGSLHMVVNEGNIDHRSPPLSWELIHKYTRDLLKGCRDIHEAGFVHMDIKPLNLVIDINGSLKITDFGSFTKIGSDYYSCELTPMYASPEALGKNSPWQGSSDMWSVGVTILEIILGKVLWSSIPTNEMEMIVFSNIDDIIERELEGFSVDVCFPYELSPLRDILKKTLDVDPQKRSNASQILSI</sequence>
<dbReference type="AlphaFoldDB" id="A0AAV5SUJ9"/>
<reference evidence="7" key="1">
    <citation type="submission" date="2023-10" db="EMBL/GenBank/DDBJ databases">
        <title>Genome assembly of Pristionchus species.</title>
        <authorList>
            <person name="Yoshida K."/>
            <person name="Sommer R.J."/>
        </authorList>
    </citation>
    <scope>NUCLEOTIDE SEQUENCE</scope>
    <source>
        <strain evidence="7">RS0144</strain>
    </source>
</reference>
<keyword evidence="5" id="KW-0067">ATP-binding</keyword>
<feature type="non-terminal residue" evidence="7">
    <location>
        <position position="407"/>
    </location>
</feature>
<dbReference type="SUPFAM" id="SSF56112">
    <property type="entry name" value="Protein kinase-like (PK-like)"/>
    <property type="match status" value="1"/>
</dbReference>
<dbReference type="Proteomes" id="UP001432027">
    <property type="component" value="Unassembled WGS sequence"/>
</dbReference>
<feature type="non-terminal residue" evidence="7">
    <location>
        <position position="1"/>
    </location>
</feature>
<organism evidence="7 8">
    <name type="scientific">Pristionchus entomophagus</name>
    <dbReference type="NCBI Taxonomy" id="358040"/>
    <lineage>
        <taxon>Eukaryota</taxon>
        <taxon>Metazoa</taxon>
        <taxon>Ecdysozoa</taxon>
        <taxon>Nematoda</taxon>
        <taxon>Chromadorea</taxon>
        <taxon>Rhabditida</taxon>
        <taxon>Rhabditina</taxon>
        <taxon>Diplogasteromorpha</taxon>
        <taxon>Diplogasteroidea</taxon>
        <taxon>Neodiplogasteridae</taxon>
        <taxon>Pristionchus</taxon>
    </lineage>
</organism>
<dbReference type="PANTHER" id="PTHR11584:SF369">
    <property type="entry name" value="MITOGEN-ACTIVATED PROTEIN KINASE KINASE KINASE 19-RELATED"/>
    <property type="match status" value="1"/>
</dbReference>
<evidence type="ECO:0000256" key="3">
    <source>
        <dbReference type="ARBA" id="ARBA00022741"/>
    </source>
</evidence>
<evidence type="ECO:0000259" key="6">
    <source>
        <dbReference type="PROSITE" id="PS50011"/>
    </source>
</evidence>
<dbReference type="Pfam" id="PF00069">
    <property type="entry name" value="Pkinase"/>
    <property type="match status" value="1"/>
</dbReference>